<dbReference type="RefSeq" id="XP_001792050.1">
    <property type="nucleotide sequence ID" value="XM_001791998.1"/>
</dbReference>
<organism evidence="2 3">
    <name type="scientific">Phaeosphaeria nodorum (strain SN15 / ATCC MYA-4574 / FGSC 10173)</name>
    <name type="common">Glume blotch fungus</name>
    <name type="synonym">Parastagonospora nodorum</name>
    <dbReference type="NCBI Taxonomy" id="321614"/>
    <lineage>
        <taxon>Eukaryota</taxon>
        <taxon>Fungi</taxon>
        <taxon>Dikarya</taxon>
        <taxon>Ascomycota</taxon>
        <taxon>Pezizomycotina</taxon>
        <taxon>Dothideomycetes</taxon>
        <taxon>Pleosporomycetidae</taxon>
        <taxon>Pleosporales</taxon>
        <taxon>Pleosporineae</taxon>
        <taxon>Phaeosphaeriaceae</taxon>
        <taxon>Parastagonospora</taxon>
    </lineage>
</organism>
<feature type="compositionally biased region" description="Polar residues" evidence="1">
    <location>
        <begin position="253"/>
        <end position="264"/>
    </location>
</feature>
<protein>
    <submittedName>
        <fullName evidence="2">Uncharacterized protein</fullName>
    </submittedName>
</protein>
<dbReference type="VEuPathDB" id="FungiDB:JI435_014090"/>
<sequence>MAAIAATQQPLESAPPAQPQLTKPADWSHFMVAAALKFVSGEKAAVSYSSADEARLDILNTLNWFEAHAEYEWPNFTRLGYDFSQAMRFRRALVSDVFVTLQRSSHLKVTGGADALGTPDSARGGKRAGGASRRMAERKRHCKREDESDTDTDDASDKPFWDDGFLAETMNVLINRSKENIMDYLRGEKDPDAFANLMHDELVSVWEGPLADNGPKREDLKQKSVLWAERNKTPSPRHSSPELGEPRPKGRTEPNSTSSVPVSR</sequence>
<keyword evidence="3" id="KW-1185">Reference proteome</keyword>
<feature type="region of interest" description="Disordered" evidence="1">
    <location>
        <begin position="112"/>
        <end position="160"/>
    </location>
</feature>
<dbReference type="OrthoDB" id="3735253at2759"/>
<reference evidence="3" key="1">
    <citation type="journal article" date="2021" name="BMC Genomics">
        <title>Chromosome-level genome assembly and manually-curated proteome of model necrotroph Parastagonospora nodorum Sn15 reveals a genome-wide trove of candidate effector homologs, and redundancy of virulence-related functions within an accessory chromosome.</title>
        <authorList>
            <person name="Bertazzoni S."/>
            <person name="Jones D.A.B."/>
            <person name="Phan H.T."/>
            <person name="Tan K.-C."/>
            <person name="Hane J.K."/>
        </authorList>
    </citation>
    <scope>NUCLEOTIDE SEQUENCE [LARGE SCALE GENOMIC DNA]</scope>
    <source>
        <strain evidence="3">SN15 / ATCC MYA-4574 / FGSC 10173)</strain>
    </source>
</reference>
<name>A0A7U2HYE1_PHANO</name>
<feature type="region of interest" description="Disordered" evidence="1">
    <location>
        <begin position="208"/>
        <end position="264"/>
    </location>
</feature>
<evidence type="ECO:0000256" key="1">
    <source>
        <dbReference type="SAM" id="MobiDB-lite"/>
    </source>
</evidence>
<dbReference type="AlphaFoldDB" id="A0A7U2HYE1"/>
<gene>
    <name evidence="2" type="ORF">JI435_014090</name>
</gene>
<feature type="compositionally biased region" description="Polar residues" evidence="1">
    <location>
        <begin position="1"/>
        <end position="11"/>
    </location>
</feature>
<dbReference type="Proteomes" id="UP000663193">
    <property type="component" value="Chromosome 6"/>
</dbReference>
<feature type="region of interest" description="Disordered" evidence="1">
    <location>
        <begin position="1"/>
        <end position="20"/>
    </location>
</feature>
<evidence type="ECO:0000313" key="3">
    <source>
        <dbReference type="Proteomes" id="UP000663193"/>
    </source>
</evidence>
<accession>A0A7U2HYE1</accession>
<evidence type="ECO:0000313" key="2">
    <source>
        <dbReference type="EMBL" id="QRC96495.1"/>
    </source>
</evidence>
<dbReference type="KEGG" id="pno:SNOG_01409"/>
<dbReference type="EMBL" id="CP069028">
    <property type="protein sequence ID" value="QRC96495.1"/>
    <property type="molecule type" value="Genomic_DNA"/>
</dbReference>
<proteinExistence type="predicted"/>